<dbReference type="InterPro" id="IPR029787">
    <property type="entry name" value="Nucleotide_cyclase"/>
</dbReference>
<gene>
    <name evidence="3" type="ORF">ACCI51_10270</name>
</gene>
<dbReference type="InterPro" id="IPR001633">
    <property type="entry name" value="EAL_dom"/>
</dbReference>
<comment type="caution">
    <text evidence="3">The sequence shown here is derived from an EMBL/GenBank/DDBJ whole genome shotgun (WGS) entry which is preliminary data.</text>
</comment>
<dbReference type="InterPro" id="IPR035965">
    <property type="entry name" value="PAS-like_dom_sf"/>
</dbReference>
<dbReference type="SUPFAM" id="SSF55073">
    <property type="entry name" value="Nucleotide cyclase"/>
    <property type="match status" value="1"/>
</dbReference>
<protein>
    <submittedName>
        <fullName evidence="3">EAL domain-containing protein</fullName>
    </submittedName>
</protein>
<dbReference type="NCBIfam" id="TIGR00254">
    <property type="entry name" value="GGDEF"/>
    <property type="match status" value="1"/>
</dbReference>
<dbReference type="InterPro" id="IPR043128">
    <property type="entry name" value="Rev_trsase/Diguanyl_cyclase"/>
</dbReference>
<dbReference type="PROSITE" id="PS50887">
    <property type="entry name" value="GGDEF"/>
    <property type="match status" value="1"/>
</dbReference>
<reference evidence="3 4" key="1">
    <citation type="submission" date="2024-08" db="EMBL/GenBank/DDBJ databases">
        <authorList>
            <person name="Ishaq N."/>
        </authorList>
    </citation>
    <scope>NUCLEOTIDE SEQUENCE [LARGE SCALE GENOMIC DNA]</scope>
    <source>
        <strain evidence="3 4">JCM 30400</strain>
    </source>
</reference>
<proteinExistence type="predicted"/>
<organism evidence="3 4">
    <name type="scientific">Microbulbifer echini</name>
    <dbReference type="NCBI Taxonomy" id="1529067"/>
    <lineage>
        <taxon>Bacteria</taxon>
        <taxon>Pseudomonadati</taxon>
        <taxon>Pseudomonadota</taxon>
        <taxon>Gammaproteobacteria</taxon>
        <taxon>Cellvibrionales</taxon>
        <taxon>Microbulbiferaceae</taxon>
        <taxon>Microbulbifer</taxon>
    </lineage>
</organism>
<evidence type="ECO:0000259" key="1">
    <source>
        <dbReference type="PROSITE" id="PS50883"/>
    </source>
</evidence>
<feature type="domain" description="GGDEF" evidence="2">
    <location>
        <begin position="191"/>
        <end position="324"/>
    </location>
</feature>
<dbReference type="CDD" id="cd01949">
    <property type="entry name" value="GGDEF"/>
    <property type="match status" value="1"/>
</dbReference>
<dbReference type="SMART" id="SM00267">
    <property type="entry name" value="GGDEF"/>
    <property type="match status" value="1"/>
</dbReference>
<dbReference type="Pfam" id="PF00563">
    <property type="entry name" value="EAL"/>
    <property type="match status" value="1"/>
</dbReference>
<evidence type="ECO:0000313" key="3">
    <source>
        <dbReference type="EMBL" id="MFA0790929.1"/>
    </source>
</evidence>
<name>A0ABV4NN09_9GAMM</name>
<sequence length="587" mass="64960">MPFFDPQTAQYLGQLAELEAQLSPCERISLQAAEAALGEIADGVIVTDSHGIIQYANPLVSEMSGDLVGLLPGQLVNEGLRLCDSQGALLPPLISDTPPHEVPSVREIRASIRRPDESLPPLEVSVQVMALWDAGTLRNYVLVLRDTSAARRVSTRLSWQTSHDALTRLPNRQYFEGELQNLLSQCVDKRQHHVLLYLDVYQFKVINDTLGFVAGDQLLVQLVSLLKRGLSRADLFARVGSDEFAILLRDCTLEEGGRVVARLRESVQNFGFHWQGSDSRVALSIGVVGVDRFTPNASQLLATANDACCSARDQGRNRVKLFGDSRQVLEKRRESTWVAEIHAALREDRLLLYRQPVISLKGERQIHHYEILVRMRGRDGGVISPGLFLPAAERYGLIEEVDRWVIRRVFCYMAQEQLIGIPATSYAINISGISLGDDTFADFVLGEMTEAGVTPSRVQFEITETSAINNLERALIFIHKLRAAGCSFALDDFGRGVSSLAYLRQLPVDFLKIDGSFVRNMLEDEIDSAMVSTIDHLAKRMGISTIAEYVESPELMEKLCQMGVDYAQGFGIAAASGLPEIGEAQGF</sequence>
<dbReference type="EMBL" id="JBGMEL010000009">
    <property type="protein sequence ID" value="MFA0790929.1"/>
    <property type="molecule type" value="Genomic_DNA"/>
</dbReference>
<feature type="domain" description="EAL" evidence="1">
    <location>
        <begin position="334"/>
        <end position="587"/>
    </location>
</feature>
<dbReference type="Gene3D" id="3.30.450.20">
    <property type="entry name" value="PAS domain"/>
    <property type="match status" value="1"/>
</dbReference>
<dbReference type="CDD" id="cd01948">
    <property type="entry name" value="EAL"/>
    <property type="match status" value="1"/>
</dbReference>
<dbReference type="InterPro" id="IPR050706">
    <property type="entry name" value="Cyclic-di-GMP_PDE-like"/>
</dbReference>
<dbReference type="SUPFAM" id="SSF55785">
    <property type="entry name" value="PYP-like sensor domain (PAS domain)"/>
    <property type="match status" value="1"/>
</dbReference>
<dbReference type="Pfam" id="PF00990">
    <property type="entry name" value="GGDEF"/>
    <property type="match status" value="1"/>
</dbReference>
<dbReference type="RefSeq" id="WP_371843501.1">
    <property type="nucleotide sequence ID" value="NZ_JBGMEL010000009.1"/>
</dbReference>
<dbReference type="InterPro" id="IPR000160">
    <property type="entry name" value="GGDEF_dom"/>
</dbReference>
<evidence type="ECO:0000259" key="2">
    <source>
        <dbReference type="PROSITE" id="PS50887"/>
    </source>
</evidence>
<evidence type="ECO:0000313" key="4">
    <source>
        <dbReference type="Proteomes" id="UP001569414"/>
    </source>
</evidence>
<dbReference type="SUPFAM" id="SSF141868">
    <property type="entry name" value="EAL domain-like"/>
    <property type="match status" value="1"/>
</dbReference>
<dbReference type="PANTHER" id="PTHR33121">
    <property type="entry name" value="CYCLIC DI-GMP PHOSPHODIESTERASE PDEF"/>
    <property type="match status" value="1"/>
</dbReference>
<dbReference type="PANTHER" id="PTHR33121:SF23">
    <property type="entry name" value="CYCLIC DI-GMP PHOSPHODIESTERASE PDEB"/>
    <property type="match status" value="1"/>
</dbReference>
<dbReference type="InterPro" id="IPR035919">
    <property type="entry name" value="EAL_sf"/>
</dbReference>
<dbReference type="SMART" id="SM00052">
    <property type="entry name" value="EAL"/>
    <property type="match status" value="1"/>
</dbReference>
<dbReference type="Proteomes" id="UP001569414">
    <property type="component" value="Unassembled WGS sequence"/>
</dbReference>
<dbReference type="Gene3D" id="3.20.20.450">
    <property type="entry name" value="EAL domain"/>
    <property type="match status" value="1"/>
</dbReference>
<keyword evidence="4" id="KW-1185">Reference proteome</keyword>
<dbReference type="Gene3D" id="3.30.70.270">
    <property type="match status" value="1"/>
</dbReference>
<accession>A0ABV4NN09</accession>
<dbReference type="PROSITE" id="PS50883">
    <property type="entry name" value="EAL"/>
    <property type="match status" value="1"/>
</dbReference>